<keyword evidence="13" id="KW-1160">Virus entry into host cell</keyword>
<evidence type="ECO:0000313" key="16">
    <source>
        <dbReference type="EMBL" id="AJG39290.2"/>
    </source>
</evidence>
<protein>
    <submittedName>
        <fullName evidence="16">Glycoprotein</fullName>
    </submittedName>
</protein>
<keyword evidence="9" id="KW-1043">Host membrane</keyword>
<keyword evidence="5 14" id="KW-0812">Transmembrane</keyword>
<dbReference type="GO" id="GO:0043657">
    <property type="term" value="C:host cell"/>
    <property type="evidence" value="ECO:0007669"/>
    <property type="project" value="UniProtKB-SubCell"/>
</dbReference>
<dbReference type="GO" id="GO:0044423">
    <property type="term" value="C:virion component"/>
    <property type="evidence" value="ECO:0007669"/>
    <property type="project" value="UniProtKB-KW"/>
</dbReference>
<evidence type="ECO:0000256" key="6">
    <source>
        <dbReference type="ARBA" id="ARBA00022804"/>
    </source>
</evidence>
<dbReference type="GO" id="GO:0019062">
    <property type="term" value="P:virion attachment to host cell"/>
    <property type="evidence" value="ECO:0007669"/>
    <property type="project" value="UniProtKB-KW"/>
</dbReference>
<evidence type="ECO:0000256" key="1">
    <source>
        <dbReference type="ARBA" id="ARBA00004328"/>
    </source>
</evidence>
<gene>
    <name evidence="16" type="primary">G</name>
</gene>
<evidence type="ECO:0000256" key="9">
    <source>
        <dbReference type="ARBA" id="ARBA00022870"/>
    </source>
</evidence>
<name>A0A0B5KKL6_9VIRU</name>
<reference evidence="16" key="1">
    <citation type="journal article" date="2015" name="Elife">
        <title>Unprecedented genomic diversity of RNA viruses in arthropods reveals the ancestry of negative-sense RNA viruses.</title>
        <authorList>
            <person name="Li C.X."/>
            <person name="Shi M."/>
            <person name="Tian J.H."/>
            <person name="Lin X.D."/>
            <person name="Kang Y.J."/>
            <person name="Chen L.J."/>
            <person name="Qin X.C."/>
            <person name="Xu J."/>
            <person name="Holmes E.C."/>
            <person name="Zhang Y.Z."/>
        </authorList>
    </citation>
    <scope>NUCLEOTIDE SEQUENCE</scope>
    <source>
        <strain evidence="16">BJDX-1</strain>
    </source>
</reference>
<evidence type="ECO:0000256" key="8">
    <source>
        <dbReference type="ARBA" id="ARBA00022844"/>
    </source>
</evidence>
<feature type="transmembrane region" description="Helical" evidence="14">
    <location>
        <begin position="269"/>
        <end position="288"/>
    </location>
</feature>
<evidence type="ECO:0000256" key="12">
    <source>
        <dbReference type="ARBA" id="ARBA00023180"/>
    </source>
</evidence>
<evidence type="ECO:0000256" key="10">
    <source>
        <dbReference type="ARBA" id="ARBA00022989"/>
    </source>
</evidence>
<dbReference type="GO" id="GO:0033644">
    <property type="term" value="C:host cell membrane"/>
    <property type="evidence" value="ECO:0007669"/>
    <property type="project" value="UniProtKB-SubCell"/>
</dbReference>
<keyword evidence="12" id="KW-0325">Glycoprotein</keyword>
<sequence length="793" mass="88278">MMIAYCFIFALVRLCSAVTVEGGDCTTVSAITSCQDLGEVGGLHWMKITDGVDVQVDAALEGSTCAGHMDSIVSGDKRFEVNVFGDFRTLSVTEDPKCSMVENPHFTECKADLKVYVCHLMPVGNCDIEVGVNGNKMHLSGEADGPIQYRVQTDNGLEEKGSCLNCKGFSKTMPLSVGTNTVKVWCNKNFQKRLIILSKSEHCMNNQKFYFLGFDYKVCMGSVPYFTILVSFFLLVSNLLFPWMHYPLCLIKALLCRRRLQAFQISPRFPNLVLGIVFFGTIISQVAWAEASMAEGLKEQGFKPENVEFKGTYRKTVPDSQFEIISTSSGDTIRVDSLELDLVPGFTAGIWIDDVELDLKIKGTKAAMVKKSCYNTSDHYINQISTDTCTQSCDDCVKNMNLPEGARTDSIVKLPRTSGWSCDGPGCASISTGCTCGWCDLVKTGPMAEVCELELDHLMIDLCFNLGGKGVCKWLRSSESFSDSLYQVHIEMTNENLIDRLAKMEGQYLVGEMNLVHEHEPMFGDYQVFGAKQSFEVDLDYRHECHFLEHRRIVYSKCGQNHFYRHKELEVCDYCSDGEKGVDLNNINLGMGKIRLNLPAVGIKLKEEGVIVSAMKISSCNGCRNCGEGFNCKLAVTANLAGIVDMHCTHAQVRRKFQVKKGKNILSTTFFSDQKEGEIECTIGESSATGRFRLSEPTLEAKSFRNAMDSSHAEDYHCKFFSCTAGRWLYSLFGFKGLLHYVWIILLLLLAVGVFMKVAACLIKRGVFWGGSTKSASKLQMNQSQALYSKVII</sequence>
<organism evidence="16">
    <name type="scientific">Whenzhou Shrimp Virus 2</name>
    <dbReference type="NCBI Taxonomy" id="1608096"/>
    <lineage>
        <taxon>Viruses</taxon>
        <taxon>Riboviria</taxon>
    </lineage>
</organism>
<comment type="subcellular location">
    <subcellularLocation>
        <location evidence="2">Host cell</location>
    </subcellularLocation>
    <subcellularLocation>
        <location evidence="3">Host membrane</location>
    </subcellularLocation>
    <subcellularLocation>
        <location evidence="1">Virion</location>
    </subcellularLocation>
</comment>
<keyword evidence="10 14" id="KW-1133">Transmembrane helix</keyword>
<evidence type="ECO:0000256" key="5">
    <source>
        <dbReference type="ARBA" id="ARBA00022692"/>
    </source>
</evidence>
<dbReference type="GO" id="GO:0044003">
    <property type="term" value="P:symbiont-mediated perturbation of host process"/>
    <property type="evidence" value="ECO:0007669"/>
    <property type="project" value="InterPro"/>
</dbReference>
<dbReference type="Pfam" id="PF03557">
    <property type="entry name" value="Bunya_G1"/>
    <property type="match status" value="1"/>
</dbReference>
<evidence type="ECO:0000256" key="7">
    <source>
        <dbReference type="ARBA" id="ARBA00022812"/>
    </source>
</evidence>
<accession>A0A0B5KKL6</accession>
<dbReference type="InterPro" id="IPR005167">
    <property type="entry name" value="Bunya_G1"/>
</dbReference>
<evidence type="ECO:0000256" key="14">
    <source>
        <dbReference type="SAM" id="Phobius"/>
    </source>
</evidence>
<feature type="transmembrane region" description="Helical" evidence="14">
    <location>
        <begin position="728"/>
        <end position="755"/>
    </location>
</feature>
<evidence type="ECO:0000256" key="13">
    <source>
        <dbReference type="ARBA" id="ARBA00023296"/>
    </source>
</evidence>
<proteinExistence type="predicted"/>
<dbReference type="EMBL" id="KM817720">
    <property type="protein sequence ID" value="AJG39290.2"/>
    <property type="molecule type" value="Viral_cRNA"/>
</dbReference>
<dbReference type="GO" id="GO:0046718">
    <property type="term" value="P:symbiont entry into host cell"/>
    <property type="evidence" value="ECO:0007669"/>
    <property type="project" value="UniProtKB-KW"/>
</dbReference>
<evidence type="ECO:0000259" key="15">
    <source>
        <dbReference type="Pfam" id="PF03557"/>
    </source>
</evidence>
<evidence type="ECO:0000256" key="11">
    <source>
        <dbReference type="ARBA" id="ARBA00023136"/>
    </source>
</evidence>
<feature type="domain" description="Bunyavirus glycoprotein G1" evidence="15">
    <location>
        <begin position="369"/>
        <end position="660"/>
    </location>
</feature>
<keyword evidence="8" id="KW-0946">Virion</keyword>
<keyword evidence="7" id="KW-1040">Host Golgi apparatus</keyword>
<reference evidence="16" key="2">
    <citation type="submission" date="2016-08" db="EMBL/GenBank/DDBJ databases">
        <authorList>
            <person name="Seilhamer J.J."/>
        </authorList>
    </citation>
    <scope>NUCLEOTIDE SEQUENCE</scope>
    <source>
        <strain evidence="16">BJDX-1</strain>
    </source>
</reference>
<evidence type="ECO:0000256" key="3">
    <source>
        <dbReference type="ARBA" id="ARBA00004551"/>
    </source>
</evidence>
<keyword evidence="6" id="KW-1161">Viral attachment to host cell</keyword>
<feature type="transmembrane region" description="Helical" evidence="14">
    <location>
        <begin position="225"/>
        <end position="248"/>
    </location>
</feature>
<keyword evidence="11 14" id="KW-0472">Membrane</keyword>
<keyword evidence="4" id="KW-0945">Host-virus interaction</keyword>
<evidence type="ECO:0000256" key="4">
    <source>
        <dbReference type="ARBA" id="ARBA00022581"/>
    </source>
</evidence>
<evidence type="ECO:0000256" key="2">
    <source>
        <dbReference type="ARBA" id="ARBA00004340"/>
    </source>
</evidence>